<feature type="region of interest" description="Disordered" evidence="2">
    <location>
        <begin position="30"/>
        <end position="49"/>
    </location>
</feature>
<dbReference type="GO" id="GO:0008270">
    <property type="term" value="F:zinc ion binding"/>
    <property type="evidence" value="ECO:0007669"/>
    <property type="project" value="InterPro"/>
</dbReference>
<evidence type="ECO:0000313" key="4">
    <source>
        <dbReference type="EMBL" id="CAA0393560.1"/>
    </source>
</evidence>
<feature type="region of interest" description="Disordered" evidence="2">
    <location>
        <begin position="459"/>
        <end position="493"/>
    </location>
</feature>
<feature type="region of interest" description="Disordered" evidence="2">
    <location>
        <begin position="101"/>
        <end position="128"/>
    </location>
</feature>
<dbReference type="ExpressionAtlas" id="A0A5S9XPY9">
    <property type="expression patterns" value="baseline and differential"/>
</dbReference>
<feature type="region of interest" description="Disordered" evidence="2">
    <location>
        <begin position="622"/>
        <end position="644"/>
    </location>
</feature>
<dbReference type="InterPro" id="IPR006909">
    <property type="entry name" value="Rad21/Rec8_C_eu"/>
</dbReference>
<name>A0A5S9XPY9_ARATH</name>
<feature type="domain" description="CCHC-type" evidence="3">
    <location>
        <begin position="690"/>
        <end position="706"/>
    </location>
</feature>
<dbReference type="GO" id="GO:0008278">
    <property type="term" value="C:cohesin complex"/>
    <property type="evidence" value="ECO:0007669"/>
    <property type="project" value="InterPro"/>
</dbReference>
<gene>
    <name evidence="4" type="ORF">C24_LOCUS17065</name>
</gene>
<evidence type="ECO:0000259" key="3">
    <source>
        <dbReference type="SMART" id="SM00343"/>
    </source>
</evidence>
<dbReference type="SMART" id="SM00343">
    <property type="entry name" value="ZnF_C2HC"/>
    <property type="match status" value="3"/>
</dbReference>
<evidence type="ECO:0000313" key="5">
    <source>
        <dbReference type="Proteomes" id="UP000434276"/>
    </source>
</evidence>
<dbReference type="CDD" id="cd21793">
    <property type="entry name" value="Rad21_Rec8_M_AtSYN1-like"/>
    <property type="match status" value="1"/>
</dbReference>
<dbReference type="AlphaFoldDB" id="A0A5S9XPY9"/>
<dbReference type="GO" id="GO:0007062">
    <property type="term" value="P:sister chromatid cohesion"/>
    <property type="evidence" value="ECO:0007669"/>
    <property type="project" value="InterPro"/>
</dbReference>
<feature type="compositionally biased region" description="Low complexity" evidence="2">
    <location>
        <begin position="459"/>
        <end position="485"/>
    </location>
</feature>
<dbReference type="InterPro" id="IPR001878">
    <property type="entry name" value="Znf_CCHC"/>
</dbReference>
<reference evidence="4 5" key="1">
    <citation type="submission" date="2019-12" db="EMBL/GenBank/DDBJ databases">
        <authorList>
            <person name="Jiao W.-B."/>
            <person name="Schneeberger K."/>
        </authorList>
    </citation>
    <scope>NUCLEOTIDE SEQUENCE [LARGE SCALE GENOMIC DNA]</scope>
    <source>
        <strain evidence="5">cv. C24</strain>
    </source>
</reference>
<accession>A0A5S9XPY9</accession>
<organism evidence="4 5">
    <name type="scientific">Arabidopsis thaliana</name>
    <name type="common">Mouse-ear cress</name>
    <dbReference type="NCBI Taxonomy" id="3702"/>
    <lineage>
        <taxon>Eukaryota</taxon>
        <taxon>Viridiplantae</taxon>
        <taxon>Streptophyta</taxon>
        <taxon>Embryophyta</taxon>
        <taxon>Tracheophyta</taxon>
        <taxon>Spermatophyta</taxon>
        <taxon>Magnoliopsida</taxon>
        <taxon>eudicotyledons</taxon>
        <taxon>Gunneridae</taxon>
        <taxon>Pentapetalae</taxon>
        <taxon>rosids</taxon>
        <taxon>malvids</taxon>
        <taxon>Brassicales</taxon>
        <taxon>Brassicaceae</taxon>
        <taxon>Camelineae</taxon>
        <taxon>Arabidopsis</taxon>
    </lineage>
</organism>
<evidence type="ECO:0000256" key="1">
    <source>
        <dbReference type="SAM" id="Coils"/>
    </source>
</evidence>
<feature type="coiled-coil region" evidence="1">
    <location>
        <begin position="536"/>
        <end position="566"/>
    </location>
</feature>
<feature type="compositionally biased region" description="Basic and acidic residues" evidence="2">
    <location>
        <begin position="622"/>
        <end position="631"/>
    </location>
</feature>
<dbReference type="EMBL" id="CACSHJ010000095">
    <property type="protein sequence ID" value="CAA0393560.1"/>
    <property type="molecule type" value="Genomic_DNA"/>
</dbReference>
<dbReference type="PANTHER" id="PTHR12585">
    <property type="entry name" value="SCC1 / RAD21 FAMILY MEMBER"/>
    <property type="match status" value="1"/>
</dbReference>
<dbReference type="InterPro" id="IPR039781">
    <property type="entry name" value="Rad21/Rec8-like"/>
</dbReference>
<evidence type="ECO:0000256" key="2">
    <source>
        <dbReference type="SAM" id="MobiDB-lite"/>
    </source>
</evidence>
<dbReference type="GO" id="GO:0003676">
    <property type="term" value="F:nucleic acid binding"/>
    <property type="evidence" value="ECO:0007669"/>
    <property type="project" value="InterPro"/>
</dbReference>
<proteinExistence type="predicted"/>
<feature type="domain" description="CCHC-type" evidence="3">
    <location>
        <begin position="654"/>
        <end position="670"/>
    </location>
</feature>
<keyword evidence="1" id="KW-0175">Coiled coil</keyword>
<dbReference type="OrthoDB" id="1107037at2759"/>
<feature type="domain" description="CCHC-type" evidence="3">
    <location>
        <begin position="402"/>
        <end position="418"/>
    </location>
</feature>
<dbReference type="Proteomes" id="UP000434276">
    <property type="component" value="Unassembled WGS sequence"/>
</dbReference>
<protein>
    <recommendedName>
        <fullName evidence="3">CCHC-type domain-containing protein</fullName>
    </recommendedName>
</protein>
<sequence>MFLFGSSHVPIHLTHTCALLSGIRRSEEESAYFGESENPSKTVRKRKKLSSSKLGFRRLDNQSKKDQLFNEPLFTGFSNVLLSVFKKDCVASKSYFAAPKEPASVPVSSPTREAETEINPASPVTQSTVPISTNQESTVQRSSGQQTEHFQGVALKFVLPGLNILEYMLSPPPRSSPFRTNGFTIHPETWETGSYRTQPSTSNNTEELHFLEEGVNTPVRSPVTQDSGGFSGRTRALAQHLKERCSGYLSLNKILEGKTRKIAARMFYETLLLLMELLNDTRSNTRFYLMEFLNDSRSNSGCDSFVLFQRLGELKSRLRRSLAQEQVLDRDLVLFRVDQGEVPEIVQKIIQEVRQSLKSRLMEILRLPFKKRFSWNERNRSLHEFKVDGNKEVLYKSSKGKRCFECKGFRHMCYECANLMKEKEKKFIMSDSEIDSDDGEELKNLVAFTTFESSIASASASGPASASTTGSTSASATGPATGSDNDQSDDDDLSISDEEFAENYKALYEHCVKVVEENSVLTKEKLKLEAKVVKTLKFAAEKEEEASQAKVQLEETQKNLRMLNNGTKKLGHILSIGKTDKCGLGFKGNPSKSDSVFVYGGKITSASGTVKETATVAEIASDTRTDSRTDTETASGTRKVQKLQSEPRRVFRPVCHHCGVVGHIRPRCFRLLREKNRLMNAYDVRFHGPKCYHYGVQGHIKSNCFRFIRECSHEGLRRNKVWVRKDDFHGSGVLGYQPRIAKRGEFYK</sequence>
<dbReference type="PANTHER" id="PTHR12585:SF69">
    <property type="entry name" value="FI11703P"/>
    <property type="match status" value="1"/>
</dbReference>
<dbReference type="Pfam" id="PF04824">
    <property type="entry name" value="Rad21_Rec8"/>
    <property type="match status" value="1"/>
</dbReference>